<dbReference type="Proteomes" id="UP000321058">
    <property type="component" value="Unassembled WGS sequence"/>
</dbReference>
<evidence type="ECO:0000313" key="1">
    <source>
        <dbReference type="EMBL" id="GEP54630.1"/>
    </source>
</evidence>
<comment type="caution">
    <text evidence="1">The sequence shown here is derived from an EMBL/GenBank/DDBJ whole genome shotgun (WGS) entry which is preliminary data.</text>
</comment>
<accession>A0A512N6M7</accession>
<keyword evidence="2" id="KW-1185">Reference proteome</keyword>
<sequence>MRKLNGASTRVAAYKCYACRKPFSSLHGTVMSSSHVPAHKWLQAIYLTEGGTRPMRPYHLHRILNVSFKTASSMMKRLGRASAQTASGSGNKGPATRSTVTLAICRNLPR</sequence>
<evidence type="ECO:0000313" key="2">
    <source>
        <dbReference type="Proteomes" id="UP000321058"/>
    </source>
</evidence>
<organism evidence="1 2">
    <name type="scientific">Reyranella soli</name>
    <dbReference type="NCBI Taxonomy" id="1230389"/>
    <lineage>
        <taxon>Bacteria</taxon>
        <taxon>Pseudomonadati</taxon>
        <taxon>Pseudomonadota</taxon>
        <taxon>Alphaproteobacteria</taxon>
        <taxon>Hyphomicrobiales</taxon>
        <taxon>Reyranellaceae</taxon>
        <taxon>Reyranella</taxon>
    </lineage>
</organism>
<reference evidence="1 2" key="1">
    <citation type="submission" date="2019-07" db="EMBL/GenBank/DDBJ databases">
        <title>Whole genome shotgun sequence of Reyranella soli NBRC 108950.</title>
        <authorList>
            <person name="Hosoyama A."/>
            <person name="Uohara A."/>
            <person name="Ohji S."/>
            <person name="Ichikawa N."/>
        </authorList>
    </citation>
    <scope>NUCLEOTIDE SEQUENCE [LARGE SCALE GENOMIC DNA]</scope>
    <source>
        <strain evidence="1 2">NBRC 108950</strain>
    </source>
</reference>
<proteinExistence type="predicted"/>
<gene>
    <name evidence="1" type="ORF">RSO01_17960</name>
</gene>
<name>A0A512N6M7_9HYPH</name>
<protein>
    <submittedName>
        <fullName evidence="1">Uncharacterized protein</fullName>
    </submittedName>
</protein>
<dbReference type="EMBL" id="BKAJ01000031">
    <property type="protein sequence ID" value="GEP54630.1"/>
    <property type="molecule type" value="Genomic_DNA"/>
</dbReference>
<dbReference type="AlphaFoldDB" id="A0A512N6M7"/>